<keyword evidence="5" id="KW-1185">Reference proteome</keyword>
<dbReference type="SUPFAM" id="SSF46689">
    <property type="entry name" value="Homeodomain-like"/>
    <property type="match status" value="1"/>
</dbReference>
<name>A0A9X3LGY9_9BACL</name>
<dbReference type="RefSeq" id="WP_269926856.1">
    <property type="nucleotide sequence ID" value="NZ_JAMKBJ010000009.1"/>
</dbReference>
<dbReference type="Gene3D" id="1.10.357.10">
    <property type="entry name" value="Tetracycline Repressor, domain 2"/>
    <property type="match status" value="1"/>
</dbReference>
<dbReference type="Pfam" id="PF00440">
    <property type="entry name" value="TetR_N"/>
    <property type="match status" value="1"/>
</dbReference>
<reference evidence="4" key="1">
    <citation type="submission" date="2022-05" db="EMBL/GenBank/DDBJ databases">
        <authorList>
            <person name="Colautti A."/>
            <person name="Iacumin L."/>
        </authorList>
    </citation>
    <scope>NUCLEOTIDE SEQUENCE</scope>
    <source>
        <strain evidence="4">SK 55</strain>
    </source>
</reference>
<sequence length="287" mass="33071">MTNKKHLIIEQALHLFASKGFESTSIQEITDACGISKGSFYLSFKSKDELLLSIFEYFFSEISKRFTELDALQHVTPKEKFHQLLIIQFEEIDRHADFILMQIREQTNPLNKNMTELLASMQIQHHTILHKTFVDAYGKDIEPYVADLIVMVKGLVHGYIEIILTHRQQLNTHQLSAFLMDRIDDIVASFLSRMPEPFLSLPMLNKNLLQNIASNSPKKVLLQEVLDCRTNTVDEDLLVTLDVIAEELKKDKPRIPVIKGMLANLDGNEEMLSLQNQLMVYVTNQRD</sequence>
<dbReference type="PANTHER" id="PTHR43479">
    <property type="entry name" value="ACREF/ENVCD OPERON REPRESSOR-RELATED"/>
    <property type="match status" value="1"/>
</dbReference>
<dbReference type="InterPro" id="IPR009057">
    <property type="entry name" value="Homeodomain-like_sf"/>
</dbReference>
<feature type="domain" description="HTH tetR-type" evidence="3">
    <location>
        <begin position="2"/>
        <end position="62"/>
    </location>
</feature>
<gene>
    <name evidence="4" type="ORF">M9R32_11390</name>
</gene>
<keyword evidence="1 2" id="KW-0238">DNA-binding</keyword>
<feature type="DNA-binding region" description="H-T-H motif" evidence="2">
    <location>
        <begin position="25"/>
        <end position="44"/>
    </location>
</feature>
<dbReference type="AlphaFoldDB" id="A0A9X3LGY9"/>
<dbReference type="PROSITE" id="PS50977">
    <property type="entry name" value="HTH_TETR_2"/>
    <property type="match status" value="1"/>
</dbReference>
<accession>A0A9X3LGY9</accession>
<dbReference type="InterPro" id="IPR050624">
    <property type="entry name" value="HTH-type_Tx_Regulator"/>
</dbReference>
<proteinExistence type="predicted"/>
<organism evidence="4 5">
    <name type="scientific">Paenisporosarcina quisquiliarum</name>
    <dbReference type="NCBI Taxonomy" id="365346"/>
    <lineage>
        <taxon>Bacteria</taxon>
        <taxon>Bacillati</taxon>
        <taxon>Bacillota</taxon>
        <taxon>Bacilli</taxon>
        <taxon>Bacillales</taxon>
        <taxon>Caryophanaceae</taxon>
        <taxon>Paenisporosarcina</taxon>
    </lineage>
</organism>
<dbReference type="EMBL" id="JAMKBJ010000009">
    <property type="protein sequence ID" value="MCZ8537787.1"/>
    <property type="molecule type" value="Genomic_DNA"/>
</dbReference>
<comment type="caution">
    <text evidence="4">The sequence shown here is derived from an EMBL/GenBank/DDBJ whole genome shotgun (WGS) entry which is preliminary data.</text>
</comment>
<protein>
    <submittedName>
        <fullName evidence="4">TetR/AcrR family transcriptional regulator</fullName>
    </submittedName>
</protein>
<dbReference type="Gene3D" id="1.10.10.60">
    <property type="entry name" value="Homeodomain-like"/>
    <property type="match status" value="1"/>
</dbReference>
<evidence type="ECO:0000256" key="1">
    <source>
        <dbReference type="ARBA" id="ARBA00023125"/>
    </source>
</evidence>
<dbReference type="Proteomes" id="UP001152173">
    <property type="component" value="Unassembled WGS sequence"/>
</dbReference>
<dbReference type="GO" id="GO:0003677">
    <property type="term" value="F:DNA binding"/>
    <property type="evidence" value="ECO:0007669"/>
    <property type="project" value="UniProtKB-UniRule"/>
</dbReference>
<evidence type="ECO:0000259" key="3">
    <source>
        <dbReference type="PROSITE" id="PS50977"/>
    </source>
</evidence>
<evidence type="ECO:0000256" key="2">
    <source>
        <dbReference type="PROSITE-ProRule" id="PRU00335"/>
    </source>
</evidence>
<evidence type="ECO:0000313" key="4">
    <source>
        <dbReference type="EMBL" id="MCZ8537787.1"/>
    </source>
</evidence>
<dbReference type="PANTHER" id="PTHR43479:SF22">
    <property type="entry name" value="TRANSCRIPTIONAL REGULATOR, TETR FAMILY"/>
    <property type="match status" value="1"/>
</dbReference>
<evidence type="ECO:0000313" key="5">
    <source>
        <dbReference type="Proteomes" id="UP001152173"/>
    </source>
</evidence>
<dbReference type="InterPro" id="IPR001647">
    <property type="entry name" value="HTH_TetR"/>
</dbReference>
<dbReference type="PRINTS" id="PR00455">
    <property type="entry name" value="HTHTETR"/>
</dbReference>